<protein>
    <submittedName>
        <fullName evidence="2">Similar to beta-1,4-galactosyltransferase waaX</fullName>
    </submittedName>
</protein>
<dbReference type="EMBL" id="BX294141">
    <property type="protein sequence ID" value="CAD78240.1"/>
    <property type="molecule type" value="Genomic_DNA"/>
</dbReference>
<proteinExistence type="predicted"/>
<dbReference type="HOGENOM" id="CLU_1179459_0_0_0"/>
<sequence length="235" mass="27511">MFDEPFMKNIDEDTPTFVISTLDEQSRDRVNQVEQHLRRAGFRNSQIIQAKTPQTEDFEHRGLPDVLQGRWRTDLQHLWGTAACTLSHIQFYDRAEHQLPIIILEDDVTIHPDFFRFLDDVDIPDEIEWDLCHLSYNNPQFSSQANLNRLVAPHLLMCPPDEITGAYSYIVNRSFLDRFLPSVEEVDWQLAHQTDEIASYVIEHDPPLTAPDYRLESVRMSLDHVSWHQNNPTTD</sequence>
<evidence type="ECO:0000259" key="1">
    <source>
        <dbReference type="Pfam" id="PF01755"/>
    </source>
</evidence>
<gene>
    <name evidence="2" type="ordered locus">RB5016</name>
</gene>
<feature type="domain" description="Glycosyl transferase family 25" evidence="1">
    <location>
        <begin position="15"/>
        <end position="144"/>
    </location>
</feature>
<name>Q7UGT9_RHOBA</name>
<evidence type="ECO:0000313" key="2">
    <source>
        <dbReference type="EMBL" id="CAD78240.1"/>
    </source>
</evidence>
<dbReference type="KEGG" id="rba:RB5016"/>
<dbReference type="Pfam" id="PF01755">
    <property type="entry name" value="Glyco_transf_25"/>
    <property type="match status" value="1"/>
</dbReference>
<keyword evidence="3" id="KW-1185">Reference proteome</keyword>
<dbReference type="EnsemblBacteria" id="CAD78240">
    <property type="protein sequence ID" value="CAD78240"/>
    <property type="gene ID" value="RB5016"/>
</dbReference>
<dbReference type="PATRIC" id="fig|243090.15.peg.2398"/>
<organism evidence="2 3">
    <name type="scientific">Rhodopirellula baltica (strain DSM 10527 / NCIMB 13988 / SH1)</name>
    <dbReference type="NCBI Taxonomy" id="243090"/>
    <lineage>
        <taxon>Bacteria</taxon>
        <taxon>Pseudomonadati</taxon>
        <taxon>Planctomycetota</taxon>
        <taxon>Planctomycetia</taxon>
        <taxon>Pirellulales</taxon>
        <taxon>Pirellulaceae</taxon>
        <taxon>Rhodopirellula</taxon>
    </lineage>
</organism>
<accession>Q7UGT9</accession>
<evidence type="ECO:0000313" key="3">
    <source>
        <dbReference type="Proteomes" id="UP000001025"/>
    </source>
</evidence>
<dbReference type="InParanoid" id="Q7UGT9"/>
<dbReference type="AlphaFoldDB" id="Q7UGT9"/>
<dbReference type="InterPro" id="IPR002654">
    <property type="entry name" value="Glyco_trans_25"/>
</dbReference>
<dbReference type="Proteomes" id="UP000001025">
    <property type="component" value="Chromosome"/>
</dbReference>
<dbReference type="CAZy" id="GT25">
    <property type="family name" value="Glycosyltransferase Family 25"/>
</dbReference>
<dbReference type="OrthoDB" id="258639at2"/>
<reference evidence="2 3" key="1">
    <citation type="journal article" date="2003" name="Proc. Natl. Acad. Sci. U.S.A.">
        <title>Complete genome sequence of the marine planctomycete Pirellula sp. strain 1.</title>
        <authorList>
            <person name="Gloeckner F.O."/>
            <person name="Kube M."/>
            <person name="Bauer M."/>
            <person name="Teeling H."/>
            <person name="Lombardot T."/>
            <person name="Ludwig W."/>
            <person name="Gade D."/>
            <person name="Beck A."/>
            <person name="Borzym K."/>
            <person name="Heitmann K."/>
            <person name="Rabus R."/>
            <person name="Schlesner H."/>
            <person name="Amann R."/>
            <person name="Reinhardt R."/>
        </authorList>
    </citation>
    <scope>NUCLEOTIDE SEQUENCE [LARGE SCALE GENOMIC DNA]</scope>
    <source>
        <strain evidence="3">DSM 10527 / NCIMB 13988 / SH1</strain>
    </source>
</reference>
<dbReference type="eggNOG" id="COG3306">
    <property type="taxonomic scope" value="Bacteria"/>
</dbReference>
<dbReference type="STRING" id="243090.RB5016"/>